<dbReference type="CDD" id="cd00090">
    <property type="entry name" value="HTH_ARSR"/>
    <property type="match status" value="1"/>
</dbReference>
<dbReference type="PROSITE" id="PS00519">
    <property type="entry name" value="HTH_ASNC_1"/>
    <property type="match status" value="1"/>
</dbReference>
<dbReference type="EMBL" id="UINC01001793">
    <property type="protein sequence ID" value="SUZ88920.1"/>
    <property type="molecule type" value="Genomic_DNA"/>
</dbReference>
<dbReference type="Pfam" id="PF13412">
    <property type="entry name" value="HTH_24"/>
    <property type="match status" value="1"/>
</dbReference>
<dbReference type="GO" id="GO:0043565">
    <property type="term" value="F:sequence-specific DNA binding"/>
    <property type="evidence" value="ECO:0007669"/>
    <property type="project" value="InterPro"/>
</dbReference>
<dbReference type="PROSITE" id="PS50956">
    <property type="entry name" value="HTH_ASNC_2"/>
    <property type="match status" value="1"/>
</dbReference>
<dbReference type="InterPro" id="IPR011991">
    <property type="entry name" value="ArsR-like_HTH"/>
</dbReference>
<dbReference type="GO" id="GO:0005829">
    <property type="term" value="C:cytosol"/>
    <property type="evidence" value="ECO:0007669"/>
    <property type="project" value="TreeGrafter"/>
</dbReference>
<dbReference type="InterPro" id="IPR019885">
    <property type="entry name" value="Tscrpt_reg_HTH_AsnC-type_CS"/>
</dbReference>
<dbReference type="InterPro" id="IPR036390">
    <property type="entry name" value="WH_DNA-bd_sf"/>
</dbReference>
<keyword evidence="1" id="KW-0805">Transcription regulation</keyword>
<dbReference type="SUPFAM" id="SSF54909">
    <property type="entry name" value="Dimeric alpha+beta barrel"/>
    <property type="match status" value="1"/>
</dbReference>
<dbReference type="Pfam" id="PF01037">
    <property type="entry name" value="AsnC_trans_reg"/>
    <property type="match status" value="1"/>
</dbReference>
<organism evidence="5">
    <name type="scientific">marine metagenome</name>
    <dbReference type="NCBI Taxonomy" id="408172"/>
    <lineage>
        <taxon>unclassified sequences</taxon>
        <taxon>metagenomes</taxon>
        <taxon>ecological metagenomes</taxon>
    </lineage>
</organism>
<dbReference type="Gene3D" id="3.30.70.920">
    <property type="match status" value="1"/>
</dbReference>
<evidence type="ECO:0000256" key="3">
    <source>
        <dbReference type="ARBA" id="ARBA00023163"/>
    </source>
</evidence>
<evidence type="ECO:0000259" key="4">
    <source>
        <dbReference type="PROSITE" id="PS50956"/>
    </source>
</evidence>
<dbReference type="InterPro" id="IPR036388">
    <property type="entry name" value="WH-like_DNA-bd_sf"/>
</dbReference>
<evidence type="ECO:0000256" key="1">
    <source>
        <dbReference type="ARBA" id="ARBA00023015"/>
    </source>
</evidence>
<accession>A0A381RB92</accession>
<feature type="domain" description="HTH asnC-type" evidence="4">
    <location>
        <begin position="1"/>
        <end position="62"/>
    </location>
</feature>
<evidence type="ECO:0000313" key="5">
    <source>
        <dbReference type="EMBL" id="SUZ88920.1"/>
    </source>
</evidence>
<keyword evidence="3" id="KW-0804">Transcription</keyword>
<reference evidence="5" key="1">
    <citation type="submission" date="2018-05" db="EMBL/GenBank/DDBJ databases">
        <authorList>
            <person name="Lanie J.A."/>
            <person name="Ng W.-L."/>
            <person name="Kazmierczak K.M."/>
            <person name="Andrzejewski T.M."/>
            <person name="Davidsen T.M."/>
            <person name="Wayne K.J."/>
            <person name="Tettelin H."/>
            <person name="Glass J.I."/>
            <person name="Rusch D."/>
            <person name="Podicherti R."/>
            <person name="Tsui H.-C.T."/>
            <person name="Winkler M.E."/>
        </authorList>
    </citation>
    <scope>NUCLEOTIDE SEQUENCE</scope>
</reference>
<keyword evidence="2" id="KW-0238">DNA-binding</keyword>
<dbReference type="InterPro" id="IPR000485">
    <property type="entry name" value="AsnC-type_HTH_dom"/>
</dbReference>
<dbReference type="AlphaFoldDB" id="A0A381RB92"/>
<gene>
    <name evidence="5" type="ORF">METZ01_LOCUS41774</name>
</gene>
<dbReference type="Gene3D" id="1.10.10.10">
    <property type="entry name" value="Winged helix-like DNA-binding domain superfamily/Winged helix DNA-binding domain"/>
    <property type="match status" value="1"/>
</dbReference>
<dbReference type="PRINTS" id="PR00033">
    <property type="entry name" value="HTHASNC"/>
</dbReference>
<dbReference type="InterPro" id="IPR019887">
    <property type="entry name" value="Tscrpt_reg_AsnC/Lrp_C"/>
</dbReference>
<dbReference type="SUPFAM" id="SSF46785">
    <property type="entry name" value="Winged helix' DNA-binding domain"/>
    <property type="match status" value="1"/>
</dbReference>
<dbReference type="SMART" id="SM00344">
    <property type="entry name" value="HTH_ASNC"/>
    <property type="match status" value="1"/>
</dbReference>
<name>A0A381RB92_9ZZZZ</name>
<dbReference type="PANTHER" id="PTHR30154:SF34">
    <property type="entry name" value="TRANSCRIPTIONAL REGULATOR AZLB"/>
    <property type="match status" value="1"/>
</dbReference>
<protein>
    <recommendedName>
        <fullName evidence="4">HTH asnC-type domain-containing protein</fullName>
    </recommendedName>
</protein>
<dbReference type="InterPro" id="IPR011008">
    <property type="entry name" value="Dimeric_a/b-barrel"/>
</dbReference>
<sequence>MDRIDAKLLEVLQQDGRMPNVQLAETIGLSESPTFRRVKLLEESGMIRRYVALLDQITLGLQVTAFVSVRMEKQSSRHDFHECVEDEPHIIECYAMSGGFDFLMKVVARDMDHFAALCMQDILNFPGVQHVESSFSLKAVKCSHALPVDPQHGLGEVRSG</sequence>
<proteinExistence type="predicted"/>
<dbReference type="GO" id="GO:0043200">
    <property type="term" value="P:response to amino acid"/>
    <property type="evidence" value="ECO:0007669"/>
    <property type="project" value="TreeGrafter"/>
</dbReference>
<dbReference type="PANTHER" id="PTHR30154">
    <property type="entry name" value="LEUCINE-RESPONSIVE REGULATORY PROTEIN"/>
    <property type="match status" value="1"/>
</dbReference>
<evidence type="ECO:0000256" key="2">
    <source>
        <dbReference type="ARBA" id="ARBA00023125"/>
    </source>
</evidence>
<dbReference type="InterPro" id="IPR019888">
    <property type="entry name" value="Tscrpt_reg_AsnC-like"/>
</dbReference>